<feature type="transmembrane region" description="Helical" evidence="7">
    <location>
        <begin position="270"/>
        <end position="289"/>
    </location>
</feature>
<evidence type="ECO:0000256" key="5">
    <source>
        <dbReference type="ARBA" id="ARBA00023136"/>
    </source>
</evidence>
<dbReference type="Gene3D" id="1.20.1250.20">
    <property type="entry name" value="MFS general substrate transporter like domains"/>
    <property type="match status" value="2"/>
</dbReference>
<feature type="transmembrane region" description="Helical" evidence="7">
    <location>
        <begin position="103"/>
        <end position="125"/>
    </location>
</feature>
<keyword evidence="5 7" id="KW-0472">Membrane</keyword>
<dbReference type="Pfam" id="PF07690">
    <property type="entry name" value="MFS_1"/>
    <property type="match status" value="1"/>
</dbReference>
<evidence type="ECO:0000256" key="7">
    <source>
        <dbReference type="SAM" id="Phobius"/>
    </source>
</evidence>
<evidence type="ECO:0000256" key="6">
    <source>
        <dbReference type="SAM" id="MobiDB-lite"/>
    </source>
</evidence>
<dbReference type="CDD" id="cd17324">
    <property type="entry name" value="MFS_NepI_like"/>
    <property type="match status" value="1"/>
</dbReference>
<dbReference type="InterPro" id="IPR011701">
    <property type="entry name" value="MFS"/>
</dbReference>
<comment type="subcellular location">
    <subcellularLocation>
        <location evidence="1">Cell membrane</location>
        <topology evidence="1">Multi-pass membrane protein</topology>
    </subcellularLocation>
</comment>
<feature type="transmembrane region" description="Helical" evidence="7">
    <location>
        <begin position="361"/>
        <end position="381"/>
    </location>
</feature>
<dbReference type="InterPro" id="IPR036259">
    <property type="entry name" value="MFS_trans_sf"/>
</dbReference>
<keyword evidence="4 7" id="KW-1133">Transmembrane helix</keyword>
<name>A0A974SMA4_9HYPH</name>
<reference evidence="9 10" key="1">
    <citation type="submission" date="2020-10" db="EMBL/GenBank/DDBJ databases">
        <title>Degradation of 1,4-Dioxane by Xanthobacter sp. YN2, via a Novel Group-2 Soluble Di-Iron Monooxygenase.</title>
        <authorList>
            <person name="Ma F."/>
            <person name="Wang Y."/>
            <person name="Yang J."/>
            <person name="Guo H."/>
            <person name="Su D."/>
            <person name="Yu L."/>
        </authorList>
    </citation>
    <scope>NUCLEOTIDE SEQUENCE [LARGE SCALE GENOMIC DNA]</scope>
    <source>
        <strain evidence="9 10">YN2</strain>
    </source>
</reference>
<proteinExistence type="predicted"/>
<organism evidence="9 10">
    <name type="scientific">Xanthobacter dioxanivorans</name>
    <dbReference type="NCBI Taxonomy" id="2528964"/>
    <lineage>
        <taxon>Bacteria</taxon>
        <taxon>Pseudomonadati</taxon>
        <taxon>Pseudomonadota</taxon>
        <taxon>Alphaproteobacteria</taxon>
        <taxon>Hyphomicrobiales</taxon>
        <taxon>Xanthobacteraceae</taxon>
        <taxon>Xanthobacter</taxon>
    </lineage>
</organism>
<dbReference type="GO" id="GO:0005886">
    <property type="term" value="C:plasma membrane"/>
    <property type="evidence" value="ECO:0007669"/>
    <property type="project" value="UniProtKB-SubCell"/>
</dbReference>
<evidence type="ECO:0000256" key="3">
    <source>
        <dbReference type="ARBA" id="ARBA00022692"/>
    </source>
</evidence>
<sequence>MPVHPRLPLLALGAAAFGIGTTEFVIMGLLPEMAAELSVTIPQAGLLVTGYALSVAFGSPFLAVATARMDRRHALLALMGVFILGNLLCALAPGYWLLMGARVLTALCHGAFFGLGAVVAASLVLPGRKAQAIAMMFAGLTLANVLGVPLGTALGEALGWRSTFLAVVAIGFAAAAALAAFLPRHMPVPAMSLRQEARSLGSVQVMLAMGISIASSASLFSVFTYIAPILQQVTGISVHGTTAMLLLFGVGLTCGNFLGGRLADWRLMPTVIGTLCVIIPLLCLFAFTSHGPGPAAVTLFVWGVLAFTLIAPLQMRVVNEAAHAPNLASTVNQGAFNLGNAIGAWAGGLALTLGLPYGELPFMGAAIAGLALGLAALSHALDLKARRAPASRSGDPAEPAEPALGGRLS</sequence>
<dbReference type="EMBL" id="CP063362">
    <property type="protein sequence ID" value="QRG09473.1"/>
    <property type="molecule type" value="Genomic_DNA"/>
</dbReference>
<feature type="transmembrane region" description="Helical" evidence="7">
    <location>
        <begin position="163"/>
        <end position="182"/>
    </location>
</feature>
<dbReference type="Proteomes" id="UP000596427">
    <property type="component" value="Chromosome"/>
</dbReference>
<accession>A0A974SMA4</accession>
<keyword evidence="2" id="KW-1003">Cell membrane</keyword>
<dbReference type="InterPro" id="IPR020846">
    <property type="entry name" value="MFS_dom"/>
</dbReference>
<feature type="region of interest" description="Disordered" evidence="6">
    <location>
        <begin position="388"/>
        <end position="409"/>
    </location>
</feature>
<gene>
    <name evidence="9" type="ORF">EZH22_04990</name>
</gene>
<dbReference type="AlphaFoldDB" id="A0A974SMA4"/>
<feature type="transmembrane region" description="Helical" evidence="7">
    <location>
        <begin position="74"/>
        <end position="97"/>
    </location>
</feature>
<dbReference type="PROSITE" id="PS50850">
    <property type="entry name" value="MFS"/>
    <property type="match status" value="1"/>
</dbReference>
<evidence type="ECO:0000256" key="4">
    <source>
        <dbReference type="ARBA" id="ARBA00022989"/>
    </source>
</evidence>
<evidence type="ECO:0000259" key="8">
    <source>
        <dbReference type="PROSITE" id="PS50850"/>
    </source>
</evidence>
<dbReference type="SUPFAM" id="SSF103473">
    <property type="entry name" value="MFS general substrate transporter"/>
    <property type="match status" value="1"/>
</dbReference>
<evidence type="ECO:0000313" key="10">
    <source>
        <dbReference type="Proteomes" id="UP000596427"/>
    </source>
</evidence>
<feature type="transmembrane region" description="Helical" evidence="7">
    <location>
        <begin position="203"/>
        <end position="230"/>
    </location>
</feature>
<dbReference type="PANTHER" id="PTHR43124:SF8">
    <property type="entry name" value="INNER MEMBRANE TRANSPORT PROTEIN YDHP"/>
    <property type="match status" value="1"/>
</dbReference>
<feature type="transmembrane region" description="Helical" evidence="7">
    <location>
        <begin position="236"/>
        <end position="258"/>
    </location>
</feature>
<feature type="transmembrane region" description="Helical" evidence="7">
    <location>
        <begin position="46"/>
        <end position="67"/>
    </location>
</feature>
<feature type="domain" description="Major facilitator superfamily (MFS) profile" evidence="8">
    <location>
        <begin position="8"/>
        <end position="384"/>
    </location>
</feature>
<feature type="transmembrane region" description="Helical" evidence="7">
    <location>
        <begin position="132"/>
        <end position="151"/>
    </location>
</feature>
<protein>
    <submittedName>
        <fullName evidence="9">MFS transporter</fullName>
    </submittedName>
</protein>
<feature type="transmembrane region" description="Helical" evidence="7">
    <location>
        <begin position="334"/>
        <end position="355"/>
    </location>
</feature>
<keyword evidence="3 7" id="KW-0812">Transmembrane</keyword>
<dbReference type="InterPro" id="IPR050189">
    <property type="entry name" value="MFS_Efflux_Transporters"/>
</dbReference>
<keyword evidence="10" id="KW-1185">Reference proteome</keyword>
<feature type="transmembrane region" description="Helical" evidence="7">
    <location>
        <begin position="295"/>
        <end position="313"/>
    </location>
</feature>
<dbReference type="GO" id="GO:0022857">
    <property type="term" value="F:transmembrane transporter activity"/>
    <property type="evidence" value="ECO:0007669"/>
    <property type="project" value="InterPro"/>
</dbReference>
<evidence type="ECO:0000256" key="2">
    <source>
        <dbReference type="ARBA" id="ARBA00022475"/>
    </source>
</evidence>
<evidence type="ECO:0000256" key="1">
    <source>
        <dbReference type="ARBA" id="ARBA00004651"/>
    </source>
</evidence>
<dbReference type="PANTHER" id="PTHR43124">
    <property type="entry name" value="PURINE EFFLUX PUMP PBUE"/>
    <property type="match status" value="1"/>
</dbReference>
<evidence type="ECO:0000313" key="9">
    <source>
        <dbReference type="EMBL" id="QRG09473.1"/>
    </source>
</evidence>
<dbReference type="KEGG" id="xdi:EZH22_04990"/>